<gene>
    <name evidence="5" type="ORF">UFOPK2399_01211</name>
</gene>
<dbReference type="NCBIfam" id="TIGR00636">
    <property type="entry name" value="PduO_Nterm"/>
    <property type="match status" value="1"/>
</dbReference>
<name>A0A6J6PPQ4_9ZZZZ</name>
<keyword evidence="2" id="KW-0547">Nucleotide-binding</keyword>
<dbReference type="EMBL" id="CAEZXP010000003">
    <property type="protein sequence ID" value="CAB4698815.1"/>
    <property type="molecule type" value="Genomic_DNA"/>
</dbReference>
<proteinExistence type="predicted"/>
<evidence type="ECO:0000256" key="2">
    <source>
        <dbReference type="ARBA" id="ARBA00022741"/>
    </source>
</evidence>
<feature type="domain" description="Cobalamin adenosyltransferase-like" evidence="4">
    <location>
        <begin position="14"/>
        <end position="172"/>
    </location>
</feature>
<protein>
    <submittedName>
        <fullName evidence="5">Unannotated protein</fullName>
    </submittedName>
</protein>
<dbReference type="GO" id="GO:0008817">
    <property type="term" value="F:corrinoid adenosyltransferase activity"/>
    <property type="evidence" value="ECO:0007669"/>
    <property type="project" value="TreeGrafter"/>
</dbReference>
<dbReference type="Gene3D" id="1.20.1200.10">
    <property type="entry name" value="Cobalamin adenosyltransferase-like"/>
    <property type="match status" value="1"/>
</dbReference>
<dbReference type="PANTHER" id="PTHR12213:SF0">
    <property type="entry name" value="CORRINOID ADENOSYLTRANSFERASE MMAB"/>
    <property type="match status" value="1"/>
</dbReference>
<organism evidence="5">
    <name type="scientific">freshwater metagenome</name>
    <dbReference type="NCBI Taxonomy" id="449393"/>
    <lineage>
        <taxon>unclassified sequences</taxon>
        <taxon>metagenomes</taxon>
        <taxon>ecological metagenomes</taxon>
    </lineage>
</organism>
<evidence type="ECO:0000259" key="4">
    <source>
        <dbReference type="Pfam" id="PF01923"/>
    </source>
</evidence>
<dbReference type="InterPro" id="IPR036451">
    <property type="entry name" value="CblAdoTrfase-like_sf"/>
</dbReference>
<reference evidence="5" key="1">
    <citation type="submission" date="2020-05" db="EMBL/GenBank/DDBJ databases">
        <authorList>
            <person name="Chiriac C."/>
            <person name="Salcher M."/>
            <person name="Ghai R."/>
            <person name="Kavagutti S V."/>
        </authorList>
    </citation>
    <scope>NUCLEOTIDE SEQUENCE</scope>
</reference>
<sequence>MSRERDEPVRLNRIYTKGGDAGETSLGDGSRVSKLDALIQAAGAVDELNSALGWAQVVVSDPQLTRIQNELFDVGADIAVPFTPGDSRLRIVQADIDRLEAACDELNATLPELRSFVLPGGTEAAARLHMARTSCRMAERVVIAAAGIKPVNPLVAIYLNRLSDLLFILARRANGDAEILWRPGGER</sequence>
<dbReference type="AlphaFoldDB" id="A0A6J6PPQ4"/>
<accession>A0A6J6PPQ4</accession>
<dbReference type="GO" id="GO:0005524">
    <property type="term" value="F:ATP binding"/>
    <property type="evidence" value="ECO:0007669"/>
    <property type="project" value="UniProtKB-KW"/>
</dbReference>
<keyword evidence="1" id="KW-0808">Transferase</keyword>
<dbReference type="InterPro" id="IPR029499">
    <property type="entry name" value="PduO-typ"/>
</dbReference>
<dbReference type="Pfam" id="PF01923">
    <property type="entry name" value="Cob_adeno_trans"/>
    <property type="match status" value="1"/>
</dbReference>
<evidence type="ECO:0000256" key="3">
    <source>
        <dbReference type="ARBA" id="ARBA00022840"/>
    </source>
</evidence>
<dbReference type="InterPro" id="IPR016030">
    <property type="entry name" value="CblAdoTrfase-like"/>
</dbReference>
<evidence type="ECO:0000313" key="5">
    <source>
        <dbReference type="EMBL" id="CAB4698815.1"/>
    </source>
</evidence>
<keyword evidence="3" id="KW-0067">ATP-binding</keyword>
<dbReference type="PANTHER" id="PTHR12213">
    <property type="entry name" value="CORRINOID ADENOSYLTRANSFERASE"/>
    <property type="match status" value="1"/>
</dbReference>
<evidence type="ECO:0000256" key="1">
    <source>
        <dbReference type="ARBA" id="ARBA00022679"/>
    </source>
</evidence>
<dbReference type="SUPFAM" id="SSF89028">
    <property type="entry name" value="Cobalamin adenosyltransferase-like"/>
    <property type="match status" value="1"/>
</dbReference>